<dbReference type="EMBL" id="CM042884">
    <property type="protein sequence ID" value="KAI4369784.1"/>
    <property type="molecule type" value="Genomic_DNA"/>
</dbReference>
<dbReference type="Proteomes" id="UP001057402">
    <property type="component" value="Chromosome 5"/>
</dbReference>
<sequence length="101" mass="10978">MISGKKILQLARKWQMAAAVGRKRISLHRTSSSKKSSGDSSKARVAQKGHFAVYATDGTRFEIPISYLSDGVIGELSIVEEEFKIPSEGPIVLPLDASSMK</sequence>
<evidence type="ECO:0000313" key="2">
    <source>
        <dbReference type="Proteomes" id="UP001057402"/>
    </source>
</evidence>
<proteinExistence type="predicted"/>
<gene>
    <name evidence="1" type="ORF">MLD38_018188</name>
</gene>
<organism evidence="1 2">
    <name type="scientific">Melastoma candidum</name>
    <dbReference type="NCBI Taxonomy" id="119954"/>
    <lineage>
        <taxon>Eukaryota</taxon>
        <taxon>Viridiplantae</taxon>
        <taxon>Streptophyta</taxon>
        <taxon>Embryophyta</taxon>
        <taxon>Tracheophyta</taxon>
        <taxon>Spermatophyta</taxon>
        <taxon>Magnoliopsida</taxon>
        <taxon>eudicotyledons</taxon>
        <taxon>Gunneridae</taxon>
        <taxon>Pentapetalae</taxon>
        <taxon>rosids</taxon>
        <taxon>malvids</taxon>
        <taxon>Myrtales</taxon>
        <taxon>Melastomataceae</taxon>
        <taxon>Melastomatoideae</taxon>
        <taxon>Melastomateae</taxon>
        <taxon>Melastoma</taxon>
    </lineage>
</organism>
<reference evidence="2" key="1">
    <citation type="journal article" date="2023" name="Front. Plant Sci.">
        <title>Chromosomal-level genome assembly of Melastoma candidum provides insights into trichome evolution.</title>
        <authorList>
            <person name="Zhong Y."/>
            <person name="Wu W."/>
            <person name="Sun C."/>
            <person name="Zou P."/>
            <person name="Liu Y."/>
            <person name="Dai S."/>
            <person name="Zhou R."/>
        </authorList>
    </citation>
    <scope>NUCLEOTIDE SEQUENCE [LARGE SCALE GENOMIC DNA]</scope>
</reference>
<keyword evidence="2" id="KW-1185">Reference proteome</keyword>
<name>A0ACB9QWJ6_9MYRT</name>
<accession>A0ACB9QWJ6</accession>
<evidence type="ECO:0000313" key="1">
    <source>
        <dbReference type="EMBL" id="KAI4369784.1"/>
    </source>
</evidence>
<comment type="caution">
    <text evidence="1">The sequence shown here is derived from an EMBL/GenBank/DDBJ whole genome shotgun (WGS) entry which is preliminary data.</text>
</comment>
<protein>
    <submittedName>
        <fullName evidence="1">Uncharacterized protein</fullName>
    </submittedName>
</protein>